<evidence type="ECO:0000256" key="1">
    <source>
        <dbReference type="SAM" id="MobiDB-lite"/>
    </source>
</evidence>
<keyword evidence="3" id="KW-1185">Reference proteome</keyword>
<proteinExistence type="predicted"/>
<feature type="region of interest" description="Disordered" evidence="1">
    <location>
        <begin position="123"/>
        <end position="160"/>
    </location>
</feature>
<dbReference type="EMBL" id="CAMPGE010007735">
    <property type="protein sequence ID" value="CAI2366650.1"/>
    <property type="molecule type" value="Genomic_DNA"/>
</dbReference>
<dbReference type="AlphaFoldDB" id="A0AAD1UH01"/>
<evidence type="ECO:0000313" key="3">
    <source>
        <dbReference type="Proteomes" id="UP001295684"/>
    </source>
</evidence>
<accession>A0AAD1UH01</accession>
<sequence>MSYLPKIETQEYEKFDKLSGNGYCKVSYVGQTEDGRHEFLAERYVKVKGKIVEVAKSSTKIFDEKLAYVTVHSKMHPKCIIKNGVLKYSDFFKNSGSESMAAAPQEEEKVEPLPQVEPPPPVIEEEEKISPPSPKLPTIKKSKTIIPEDPPMPKSDLNKNMDGNGLVMISEEEFQGKFQETYYFQKFSGTERTPSVVEAVSDLMELFTETVTSSIEKQYNLYKDKSDAKVITSIWTCSSKITERANAAIVIDAVKTFGDTNFQTSVSLATF</sequence>
<gene>
    <name evidence="2" type="ORF">ECRASSUSDP1_LOCUS7923</name>
</gene>
<reference evidence="2" key="1">
    <citation type="submission" date="2023-07" db="EMBL/GenBank/DDBJ databases">
        <authorList>
            <consortium name="AG Swart"/>
            <person name="Singh M."/>
            <person name="Singh A."/>
            <person name="Seah K."/>
            <person name="Emmerich C."/>
        </authorList>
    </citation>
    <scope>NUCLEOTIDE SEQUENCE</scope>
    <source>
        <strain evidence="2">DP1</strain>
    </source>
</reference>
<comment type="caution">
    <text evidence="2">The sequence shown here is derived from an EMBL/GenBank/DDBJ whole genome shotgun (WGS) entry which is preliminary data.</text>
</comment>
<evidence type="ECO:0000313" key="2">
    <source>
        <dbReference type="EMBL" id="CAI2366650.1"/>
    </source>
</evidence>
<organism evidence="2 3">
    <name type="scientific">Euplotes crassus</name>
    <dbReference type="NCBI Taxonomy" id="5936"/>
    <lineage>
        <taxon>Eukaryota</taxon>
        <taxon>Sar</taxon>
        <taxon>Alveolata</taxon>
        <taxon>Ciliophora</taxon>
        <taxon>Intramacronucleata</taxon>
        <taxon>Spirotrichea</taxon>
        <taxon>Hypotrichia</taxon>
        <taxon>Euplotida</taxon>
        <taxon>Euplotidae</taxon>
        <taxon>Moneuplotes</taxon>
    </lineage>
</organism>
<name>A0AAD1UH01_EUPCR</name>
<dbReference type="Proteomes" id="UP001295684">
    <property type="component" value="Unassembled WGS sequence"/>
</dbReference>
<protein>
    <submittedName>
        <fullName evidence="2">Uncharacterized protein</fullName>
    </submittedName>
</protein>